<dbReference type="PANTHER" id="PTHR32194">
    <property type="entry name" value="METALLOPROTEASE TLDD"/>
    <property type="match status" value="1"/>
</dbReference>
<dbReference type="Gene3D" id="3.60.20.10">
    <property type="entry name" value="Glutamine Phosphoribosylpyrophosphate, subunit 1, domain 1"/>
    <property type="match status" value="1"/>
</dbReference>
<organism evidence="6 7">
    <name type="scientific">Bathycoccus prasinos</name>
    <dbReference type="NCBI Taxonomy" id="41875"/>
    <lineage>
        <taxon>Eukaryota</taxon>
        <taxon>Viridiplantae</taxon>
        <taxon>Chlorophyta</taxon>
        <taxon>Mamiellophyceae</taxon>
        <taxon>Mamiellales</taxon>
        <taxon>Bathycoccaceae</taxon>
        <taxon>Bathycoccus</taxon>
    </lineage>
</organism>
<comment type="subcellular location">
    <subcellularLocation>
        <location evidence="4">Cytoplasm</location>
    </subcellularLocation>
    <subcellularLocation>
        <location evidence="4">Nucleus</location>
    </subcellularLocation>
</comment>
<dbReference type="Proteomes" id="UP000198341">
    <property type="component" value="Chromosome 3"/>
</dbReference>
<comment type="subunit">
    <text evidence="4">Component of the proteasome complex.</text>
</comment>
<dbReference type="OrthoDB" id="10248542at2759"/>
<keyword evidence="2 4" id="KW-0647">Proteasome</keyword>
<dbReference type="STRING" id="41875.K8ECE9"/>
<dbReference type="GO" id="GO:0005634">
    <property type="term" value="C:nucleus"/>
    <property type="evidence" value="ECO:0007669"/>
    <property type="project" value="UniProtKB-SubCell"/>
</dbReference>
<dbReference type="SUPFAM" id="SSF56235">
    <property type="entry name" value="N-terminal nucleophile aminohydrolases (Ntn hydrolases)"/>
    <property type="match status" value="1"/>
</dbReference>
<evidence type="ECO:0000256" key="2">
    <source>
        <dbReference type="ARBA" id="ARBA00022942"/>
    </source>
</evidence>
<dbReference type="GO" id="GO:0005737">
    <property type="term" value="C:cytoplasm"/>
    <property type="evidence" value="ECO:0007669"/>
    <property type="project" value="UniProtKB-SubCell"/>
</dbReference>
<evidence type="ECO:0000256" key="5">
    <source>
        <dbReference type="SAM" id="MobiDB-lite"/>
    </source>
</evidence>
<keyword evidence="3 4" id="KW-0539">Nucleus</keyword>
<comment type="function">
    <text evidence="4">Component of the proteasome, a multicatalytic proteinase complex which is characterized by its ability to cleave peptides with Arg, Phe, Tyr, Leu, and Glu adjacent to the leaving group at neutral or slightly basic pH. The proteasome has an ATP-dependent proteolytic activity.</text>
</comment>
<gene>
    <name evidence="6" type="ORF">Bathy03g03740</name>
</gene>
<evidence type="ECO:0000256" key="1">
    <source>
        <dbReference type="ARBA" id="ARBA00022490"/>
    </source>
</evidence>
<dbReference type="EMBL" id="FO082276">
    <property type="protein sequence ID" value="CCO15636.1"/>
    <property type="molecule type" value="Genomic_DNA"/>
</dbReference>
<dbReference type="InterPro" id="IPR029055">
    <property type="entry name" value="Ntn_hydrolases_N"/>
</dbReference>
<feature type="compositionally biased region" description="Polar residues" evidence="5">
    <location>
        <begin position="1"/>
        <end position="12"/>
    </location>
</feature>
<dbReference type="GO" id="GO:0051603">
    <property type="term" value="P:proteolysis involved in protein catabolic process"/>
    <property type="evidence" value="ECO:0007669"/>
    <property type="project" value="InterPro"/>
</dbReference>
<dbReference type="CDD" id="cd03760">
    <property type="entry name" value="proteasome_beta_type_4"/>
    <property type="match status" value="1"/>
</dbReference>
<dbReference type="Pfam" id="PF00227">
    <property type="entry name" value="Proteasome"/>
    <property type="match status" value="1"/>
</dbReference>
<dbReference type="RefSeq" id="XP_007514199.1">
    <property type="nucleotide sequence ID" value="XM_007514137.1"/>
</dbReference>
<evidence type="ECO:0000256" key="4">
    <source>
        <dbReference type="RuleBase" id="RU004203"/>
    </source>
</evidence>
<dbReference type="GO" id="GO:0005839">
    <property type="term" value="C:proteasome core complex"/>
    <property type="evidence" value="ECO:0007669"/>
    <property type="project" value="InterPro"/>
</dbReference>
<evidence type="ECO:0000256" key="3">
    <source>
        <dbReference type="ARBA" id="ARBA00023242"/>
    </source>
</evidence>
<proteinExistence type="inferred from homology"/>
<dbReference type="GeneID" id="19016911"/>
<dbReference type="InterPro" id="IPR016050">
    <property type="entry name" value="Proteasome_bsu_CS"/>
</dbReference>
<keyword evidence="7" id="KW-1185">Reference proteome</keyword>
<comment type="similarity">
    <text evidence="4">Belongs to the peptidase T1B family.</text>
</comment>
<dbReference type="PROSITE" id="PS00854">
    <property type="entry name" value="PROTEASOME_BETA_1"/>
    <property type="match status" value="1"/>
</dbReference>
<reference evidence="6 7" key="1">
    <citation type="submission" date="2011-10" db="EMBL/GenBank/DDBJ databases">
        <authorList>
            <person name="Genoscope - CEA"/>
        </authorList>
    </citation>
    <scope>NUCLEOTIDE SEQUENCE [LARGE SCALE GENOMIC DNA]</scope>
    <source>
        <strain evidence="6 7">RCC 1105</strain>
    </source>
</reference>
<feature type="region of interest" description="Disordered" evidence="5">
    <location>
        <begin position="1"/>
        <end position="22"/>
    </location>
</feature>
<evidence type="ECO:0000313" key="7">
    <source>
        <dbReference type="Proteomes" id="UP000198341"/>
    </source>
</evidence>
<dbReference type="InterPro" id="IPR023333">
    <property type="entry name" value="Proteasome_suB-type"/>
</dbReference>
<sequence length="288" mass="32696">MIPSRTSHSSSIGPGVVPRGADPAYDEEVKREYDLRKNIPHLGKGSKGRPFSIDPNVGVMTRTQTPYVTGTSVLAVKYKDGVLMACDTLACYGSTKRYKSIQRMKLVGKYTVVGFTGELSDFDYISTLLDELEMTDFCQDDECPRTPKEIYNYLVRVMYNRRNKFDPLWNSLVISGWDYVEKKPFLGCVGMIGQHYVDDHVATGFGNHLARPLFRESWKEEMTEQEAEKLLKSALLSCVMRDKQMMNKFQLSKITADGPGEISEPFAIDTRWGYENYVNPTKYAPGAW</sequence>
<name>K8ECE9_9CHLO</name>
<dbReference type="AlphaFoldDB" id="K8ECE9"/>
<accession>K8ECE9</accession>
<dbReference type="eggNOG" id="KOG0185">
    <property type="taxonomic scope" value="Eukaryota"/>
</dbReference>
<dbReference type="InterPro" id="IPR016295">
    <property type="entry name" value="Proteasome_beta4"/>
</dbReference>
<dbReference type="PANTHER" id="PTHR32194:SF6">
    <property type="entry name" value="PROTEASOME SUBUNIT BETA"/>
    <property type="match status" value="1"/>
</dbReference>
<dbReference type="KEGG" id="bpg:Bathy03g03740"/>
<protein>
    <recommendedName>
        <fullName evidence="4">Proteasome subunit beta</fullName>
    </recommendedName>
</protein>
<evidence type="ECO:0000313" key="6">
    <source>
        <dbReference type="EMBL" id="CCO15636.1"/>
    </source>
</evidence>
<dbReference type="InterPro" id="IPR001353">
    <property type="entry name" value="Proteasome_sua/b"/>
</dbReference>
<keyword evidence="1 4" id="KW-0963">Cytoplasm</keyword>